<sequence>MRIRVKWLFCQIQILVSVVRFTVSEQVPHVHASQGQPGSSNINFLQISDIHLDLSATLLDLRTCSGIGSQWAALPSDVHCDTPLPVLRSALEAAAAHRPAFVLWTGDTAPRGAAVTRQDVLASLQAASDAFRELLPGVPVFPVLGNQDHVPASTDPGPPHNAWLTEAAATMWADWLSKDAQAVLKWNGFYDLQVSRGLRVIALNTEVCHVKNWYAFVDQVAADEMLAWLEMTLRRAQRDGQRCLIIGHIPPGLWTGCWADYSSRYQALVSMYSQVVIGQFFGHQHEGSFRLLRPEDAQQAAFAVTHVAPALSGGQGQAPSFRIFTLDSHAWRVSGLRQFTADVQEAAAGAGGTAARGQAEEDALQWVVGFEPEQQFQMPDLAAASFEQLWAAMRSNASLLAAYRHAECNGCQHVGAGQDDDSYLCGVAYVADKPYRDCIRKAEDELVQQYTSTEHTYVLSSLYPFKVVMSYFCHHMPNLHVSDCPNAGIPPPLPV</sequence>
<gene>
    <name evidence="5" type="ORF">WJX72_006247</name>
</gene>
<feature type="domain" description="Calcineurin-like phosphoesterase" evidence="4">
    <location>
        <begin position="43"/>
        <end position="286"/>
    </location>
</feature>
<feature type="chain" id="PRO_5043373962" description="Calcineurin-like phosphoesterase domain-containing protein" evidence="3">
    <location>
        <begin position="25"/>
        <end position="495"/>
    </location>
</feature>
<dbReference type="InterPro" id="IPR004843">
    <property type="entry name" value="Calcineurin-like_PHP"/>
</dbReference>
<organism evidence="5 6">
    <name type="scientific">[Myrmecia] bisecta</name>
    <dbReference type="NCBI Taxonomy" id="41462"/>
    <lineage>
        <taxon>Eukaryota</taxon>
        <taxon>Viridiplantae</taxon>
        <taxon>Chlorophyta</taxon>
        <taxon>core chlorophytes</taxon>
        <taxon>Trebouxiophyceae</taxon>
        <taxon>Trebouxiales</taxon>
        <taxon>Trebouxiaceae</taxon>
        <taxon>Myrmecia</taxon>
    </lineage>
</organism>
<dbReference type="PANTHER" id="PTHR10340:SF57">
    <property type="entry name" value="METALLOPHOS DOMAIN-CONTAINING PROTEIN"/>
    <property type="match status" value="1"/>
</dbReference>
<dbReference type="PANTHER" id="PTHR10340">
    <property type="entry name" value="SPHINGOMYELIN PHOSPHODIESTERASE"/>
    <property type="match status" value="1"/>
</dbReference>
<evidence type="ECO:0000259" key="4">
    <source>
        <dbReference type="Pfam" id="PF00149"/>
    </source>
</evidence>
<evidence type="ECO:0000256" key="3">
    <source>
        <dbReference type="SAM" id="SignalP"/>
    </source>
</evidence>
<dbReference type="GO" id="GO:0016787">
    <property type="term" value="F:hydrolase activity"/>
    <property type="evidence" value="ECO:0007669"/>
    <property type="project" value="UniProtKB-KW"/>
</dbReference>
<accession>A0AAW1QFH7</accession>
<reference evidence="5 6" key="1">
    <citation type="journal article" date="2024" name="Nat. Commun.">
        <title>Phylogenomics reveals the evolutionary origins of lichenization in chlorophyte algae.</title>
        <authorList>
            <person name="Puginier C."/>
            <person name="Libourel C."/>
            <person name="Otte J."/>
            <person name="Skaloud P."/>
            <person name="Haon M."/>
            <person name="Grisel S."/>
            <person name="Petersen M."/>
            <person name="Berrin J.G."/>
            <person name="Delaux P.M."/>
            <person name="Dal Grande F."/>
            <person name="Keller J."/>
        </authorList>
    </citation>
    <scope>NUCLEOTIDE SEQUENCE [LARGE SCALE GENOMIC DNA]</scope>
    <source>
        <strain evidence="5 6">SAG 2043</strain>
    </source>
</reference>
<comment type="caution">
    <text evidence="5">The sequence shown here is derived from an EMBL/GenBank/DDBJ whole genome shotgun (WGS) entry which is preliminary data.</text>
</comment>
<dbReference type="SUPFAM" id="SSF56300">
    <property type="entry name" value="Metallo-dependent phosphatases"/>
    <property type="match status" value="1"/>
</dbReference>
<dbReference type="EMBL" id="JALJOR010000003">
    <property type="protein sequence ID" value="KAK9820112.1"/>
    <property type="molecule type" value="Genomic_DNA"/>
</dbReference>
<keyword evidence="3" id="KW-0732">Signal</keyword>
<protein>
    <recommendedName>
        <fullName evidence="4">Calcineurin-like phosphoesterase domain-containing protein</fullName>
    </recommendedName>
</protein>
<dbReference type="InterPro" id="IPR041805">
    <property type="entry name" value="ASMase/PPN1_MPP"/>
</dbReference>
<evidence type="ECO:0000313" key="5">
    <source>
        <dbReference type="EMBL" id="KAK9820112.1"/>
    </source>
</evidence>
<evidence type="ECO:0000256" key="2">
    <source>
        <dbReference type="ARBA" id="ARBA00023180"/>
    </source>
</evidence>
<name>A0AAW1QFH7_9CHLO</name>
<keyword evidence="1" id="KW-0378">Hydrolase</keyword>
<keyword evidence="2" id="KW-0325">Glycoprotein</keyword>
<dbReference type="Gene3D" id="3.60.21.10">
    <property type="match status" value="1"/>
</dbReference>
<keyword evidence="6" id="KW-1185">Reference proteome</keyword>
<evidence type="ECO:0000256" key="1">
    <source>
        <dbReference type="ARBA" id="ARBA00022801"/>
    </source>
</evidence>
<dbReference type="Proteomes" id="UP001489004">
    <property type="component" value="Unassembled WGS sequence"/>
</dbReference>
<dbReference type="CDD" id="cd00842">
    <property type="entry name" value="MPP_ASMase"/>
    <property type="match status" value="1"/>
</dbReference>
<feature type="signal peptide" evidence="3">
    <location>
        <begin position="1"/>
        <end position="24"/>
    </location>
</feature>
<dbReference type="InterPro" id="IPR029052">
    <property type="entry name" value="Metallo-depent_PP-like"/>
</dbReference>
<dbReference type="Pfam" id="PF00149">
    <property type="entry name" value="Metallophos"/>
    <property type="match status" value="1"/>
</dbReference>
<dbReference type="AlphaFoldDB" id="A0AAW1QFH7"/>
<evidence type="ECO:0000313" key="6">
    <source>
        <dbReference type="Proteomes" id="UP001489004"/>
    </source>
</evidence>
<proteinExistence type="predicted"/>